<dbReference type="PANTHER" id="PTHR21521:SF0">
    <property type="entry name" value="AMUN, ISOFORM A"/>
    <property type="match status" value="1"/>
</dbReference>
<proteinExistence type="predicted"/>
<organism evidence="3 4">
    <name type="scientific">Aphanomyces stellatus</name>
    <dbReference type="NCBI Taxonomy" id="120398"/>
    <lineage>
        <taxon>Eukaryota</taxon>
        <taxon>Sar</taxon>
        <taxon>Stramenopiles</taxon>
        <taxon>Oomycota</taxon>
        <taxon>Saprolegniomycetes</taxon>
        <taxon>Saprolegniales</taxon>
        <taxon>Verrucalvaceae</taxon>
        <taxon>Aphanomyces</taxon>
    </lineage>
</organism>
<sequence>MSALWPSASVAEWEAVYTTYASVRDALEENLCALETWFQDDLPGLVQDQGLITQVQLSKLMQWKLSKGKWRPRLQSFVDALSDKEVQDLSRKAFAASKKKAYREAIASLSEMKGVGPATASAILAAFDPDVPFMGDEALNAVASEIGARQYTLPHFMRFLAALQSKAQTLNAKGSSTDWTAQKVQVCLWLEAAVEAAPSKKRGAAATAKPAAKKAKRK</sequence>
<dbReference type="EMBL" id="CAADRA010007354">
    <property type="protein sequence ID" value="VFU00616.1"/>
    <property type="molecule type" value="Genomic_DNA"/>
</dbReference>
<evidence type="ECO:0000313" key="2">
    <source>
        <dbReference type="EMBL" id="KAF0684052.1"/>
    </source>
</evidence>
<dbReference type="EMBL" id="VJMH01007328">
    <property type="protein sequence ID" value="KAF0684052.1"/>
    <property type="molecule type" value="Genomic_DNA"/>
</dbReference>
<keyword evidence="4" id="KW-1185">Reference proteome</keyword>
<evidence type="ECO:0000256" key="1">
    <source>
        <dbReference type="SAM" id="MobiDB-lite"/>
    </source>
</evidence>
<reference evidence="2" key="2">
    <citation type="submission" date="2019-06" db="EMBL/GenBank/DDBJ databases">
        <title>Genomics analysis of Aphanomyces spp. identifies a new class of oomycete effector associated with host adaptation.</title>
        <authorList>
            <person name="Gaulin E."/>
        </authorList>
    </citation>
    <scope>NUCLEOTIDE SEQUENCE</scope>
    <source>
        <strain evidence="2">CBS 578.67</strain>
    </source>
</reference>
<dbReference type="AlphaFoldDB" id="A0A485LQS2"/>
<protein>
    <submittedName>
        <fullName evidence="3">Aste57867_23973 protein</fullName>
    </submittedName>
</protein>
<accession>A0A485LQS2</accession>
<dbReference type="PANTHER" id="PTHR21521">
    <property type="entry name" value="AMUN, ISOFORM A"/>
    <property type="match status" value="1"/>
</dbReference>
<name>A0A485LQS2_9STRA</name>
<reference evidence="3 4" key="1">
    <citation type="submission" date="2019-03" db="EMBL/GenBank/DDBJ databases">
        <authorList>
            <person name="Gaulin E."/>
            <person name="Dumas B."/>
        </authorList>
    </citation>
    <scope>NUCLEOTIDE SEQUENCE [LARGE SCALE GENOMIC DNA]</scope>
    <source>
        <strain evidence="3">CBS 568.67</strain>
    </source>
</reference>
<gene>
    <name evidence="3" type="primary">Aste57867_23973</name>
    <name evidence="2" type="ORF">As57867_023900</name>
    <name evidence="3" type="ORF">ASTE57867_23973</name>
</gene>
<dbReference type="Proteomes" id="UP000332933">
    <property type="component" value="Unassembled WGS sequence"/>
</dbReference>
<feature type="region of interest" description="Disordered" evidence="1">
    <location>
        <begin position="197"/>
        <end position="218"/>
    </location>
</feature>
<dbReference type="OrthoDB" id="8249012at2759"/>
<evidence type="ECO:0000313" key="4">
    <source>
        <dbReference type="Proteomes" id="UP000332933"/>
    </source>
</evidence>
<evidence type="ECO:0000313" key="3">
    <source>
        <dbReference type="EMBL" id="VFU00616.1"/>
    </source>
</evidence>